<dbReference type="Pfam" id="PF07690">
    <property type="entry name" value="MFS_1"/>
    <property type="match status" value="1"/>
</dbReference>
<keyword evidence="2 5" id="KW-0812">Transmembrane</keyword>
<dbReference type="InterPro" id="IPR011701">
    <property type="entry name" value="MFS"/>
</dbReference>
<evidence type="ECO:0000256" key="3">
    <source>
        <dbReference type="ARBA" id="ARBA00022989"/>
    </source>
</evidence>
<feature type="transmembrane region" description="Helical" evidence="5">
    <location>
        <begin position="325"/>
        <end position="344"/>
    </location>
</feature>
<dbReference type="RefSeq" id="XP_046601211.1">
    <property type="nucleotide sequence ID" value="XM_046745255.1"/>
</dbReference>
<proteinExistence type="predicted"/>
<name>A0ABM3GLQ9_NEOLC</name>
<reference evidence="7" key="1">
    <citation type="submission" date="2025-08" db="UniProtKB">
        <authorList>
            <consortium name="RefSeq"/>
        </authorList>
    </citation>
    <scope>IDENTIFICATION</scope>
    <source>
        <tissue evidence="7">Thorax and Abdomen</tissue>
    </source>
</reference>
<accession>A0ABM3GLQ9</accession>
<evidence type="ECO:0000256" key="2">
    <source>
        <dbReference type="ARBA" id="ARBA00022692"/>
    </source>
</evidence>
<sequence>MDRVGLRLTVLIGATGTCIGSWIKVLATSPDGFVVAFIGQCFFAVSYLFILTVPGRLAAYWFGTSQIALATTIGFFGPHAGYVISILSTSMVVQNHERIEDIGNDYSKLFWAGAIACSIVTVILFLLFQDEPGQPPSTARALAKVTREFHNTEGYSSVYKRVLSNKDFLMLWNSFGLLMGAVMTMGTMLNPFYIIHFKGDEKGVGILAFFSALTGCIGSVVCGAILDKTKAFKVISIVASCTSIFGAILFATSFVMEIKWMLFASYILFGGPVLGYSTVAMDLCAEITYPEPEAITTGILNMATQLYGFLLVLITGRVLEAFGDVAGHGCVVVSLVLGTVLVILNKGELRRQKAGQSATVNETHAIFPQE</sequence>
<feature type="transmembrane region" description="Helical" evidence="5">
    <location>
        <begin position="260"/>
        <end position="279"/>
    </location>
</feature>
<evidence type="ECO:0000313" key="7">
    <source>
        <dbReference type="RefSeq" id="XP_046601211.1"/>
    </source>
</evidence>
<evidence type="ECO:0000256" key="1">
    <source>
        <dbReference type="ARBA" id="ARBA00004141"/>
    </source>
</evidence>
<organism evidence="6 7">
    <name type="scientific">Neodiprion lecontei</name>
    <name type="common">Redheaded pine sawfly</name>
    <dbReference type="NCBI Taxonomy" id="441921"/>
    <lineage>
        <taxon>Eukaryota</taxon>
        <taxon>Metazoa</taxon>
        <taxon>Ecdysozoa</taxon>
        <taxon>Arthropoda</taxon>
        <taxon>Hexapoda</taxon>
        <taxon>Insecta</taxon>
        <taxon>Pterygota</taxon>
        <taxon>Neoptera</taxon>
        <taxon>Endopterygota</taxon>
        <taxon>Hymenoptera</taxon>
        <taxon>Tenthredinoidea</taxon>
        <taxon>Diprionidae</taxon>
        <taxon>Diprioninae</taxon>
        <taxon>Neodiprion</taxon>
    </lineage>
</organism>
<feature type="transmembrane region" description="Helical" evidence="5">
    <location>
        <begin position="109"/>
        <end position="128"/>
    </location>
</feature>
<evidence type="ECO:0000256" key="4">
    <source>
        <dbReference type="ARBA" id="ARBA00023136"/>
    </source>
</evidence>
<dbReference type="GeneID" id="107219763"/>
<dbReference type="PANTHER" id="PTHR10924">
    <property type="entry name" value="MAJOR FACILITATOR SUPERFAMILY PROTEIN-RELATED"/>
    <property type="match status" value="1"/>
</dbReference>
<dbReference type="SUPFAM" id="SSF103473">
    <property type="entry name" value="MFS general substrate transporter"/>
    <property type="match status" value="1"/>
</dbReference>
<keyword evidence="4 5" id="KW-0472">Membrane</keyword>
<dbReference type="PANTHER" id="PTHR10924:SF4">
    <property type="entry name" value="GH15861P"/>
    <property type="match status" value="1"/>
</dbReference>
<feature type="transmembrane region" description="Helical" evidence="5">
    <location>
        <begin position="206"/>
        <end position="227"/>
    </location>
</feature>
<dbReference type="InterPro" id="IPR049680">
    <property type="entry name" value="FLVCR1-2_SLC49-like"/>
</dbReference>
<keyword evidence="6" id="KW-1185">Reference proteome</keyword>
<gene>
    <name evidence="7" type="primary">LOC107219763</name>
</gene>
<evidence type="ECO:0000256" key="5">
    <source>
        <dbReference type="SAM" id="Phobius"/>
    </source>
</evidence>
<feature type="transmembrane region" description="Helical" evidence="5">
    <location>
        <begin position="7"/>
        <end position="27"/>
    </location>
</feature>
<dbReference type="Proteomes" id="UP000829291">
    <property type="component" value="Chromosome 7"/>
</dbReference>
<feature type="transmembrane region" description="Helical" evidence="5">
    <location>
        <begin position="169"/>
        <end position="194"/>
    </location>
</feature>
<evidence type="ECO:0000313" key="6">
    <source>
        <dbReference type="Proteomes" id="UP000829291"/>
    </source>
</evidence>
<feature type="transmembrane region" description="Helical" evidence="5">
    <location>
        <begin position="299"/>
        <end position="319"/>
    </location>
</feature>
<keyword evidence="3 5" id="KW-1133">Transmembrane helix</keyword>
<feature type="transmembrane region" description="Helical" evidence="5">
    <location>
        <begin position="33"/>
        <end position="55"/>
    </location>
</feature>
<protein>
    <submittedName>
        <fullName evidence="7">Uncharacterized MFS-type transporter C09D4.1-like</fullName>
    </submittedName>
</protein>
<dbReference type="InterPro" id="IPR036259">
    <property type="entry name" value="MFS_trans_sf"/>
</dbReference>
<dbReference type="Gene3D" id="1.20.1250.20">
    <property type="entry name" value="MFS general substrate transporter like domains"/>
    <property type="match status" value="2"/>
</dbReference>
<feature type="transmembrane region" description="Helical" evidence="5">
    <location>
        <begin position="67"/>
        <end position="89"/>
    </location>
</feature>
<comment type="subcellular location">
    <subcellularLocation>
        <location evidence="1">Membrane</location>
        <topology evidence="1">Multi-pass membrane protein</topology>
    </subcellularLocation>
</comment>
<feature type="transmembrane region" description="Helical" evidence="5">
    <location>
        <begin position="234"/>
        <end position="254"/>
    </location>
</feature>